<dbReference type="PANTHER" id="PTHR43861">
    <property type="entry name" value="TRANS-ACONITATE 2-METHYLTRANSFERASE-RELATED"/>
    <property type="match status" value="1"/>
</dbReference>
<dbReference type="Pfam" id="PF08484">
    <property type="entry name" value="Methyltransf_14"/>
    <property type="match status" value="1"/>
</dbReference>
<accession>A0A381XLP3</accession>
<dbReference type="InterPro" id="IPR038576">
    <property type="entry name" value="Methyltransf_Zn-bd_dom_put_sf"/>
</dbReference>
<name>A0A381XLP3_9ZZZZ</name>
<dbReference type="Gene3D" id="3.40.50.720">
    <property type="entry name" value="NAD(P)-binding Rossmann-like Domain"/>
    <property type="match status" value="1"/>
</dbReference>
<sequence length="372" mass="42051">MSESSYYFRDTCRMCDSKLLTKTVSLTPTPPGNDFLTKAELGRYEPVYPLDLYFCEDCHHVQLGHVVNPKILYQKNYTYVSATSPQFVNHLKTYALNMIERFKLKSDDLVADIGSNDGTCLSFFKDEGLKVVGVDPAKEIASKATVAGIETVGDFFSYNLALSLREKYGPAKYITSHNACAHIDNLLDIVKGIKYWLDDDGVFVLEVGYLVDVYSNTWFDTIYHEHVDFHSVSPFEQLFSRVGMEVISVQRIAPQGGSIRVMTQKKGGKFQRDSSVDKLINLERKLNLDKAETFLKFDEKIRFVSEKLQKLVYNLKDQGKTIAGFGAPTKATTLMAHFNLNEKVLDFIVDDNPLKQGLYTPISHIPIFPAEA</sequence>
<dbReference type="SUPFAM" id="SSF53335">
    <property type="entry name" value="S-adenosyl-L-methionine-dependent methyltransferases"/>
    <property type="match status" value="1"/>
</dbReference>
<dbReference type="PANTHER" id="PTHR43861:SF5">
    <property type="entry name" value="BLL5978 PROTEIN"/>
    <property type="match status" value="1"/>
</dbReference>
<evidence type="ECO:0000259" key="1">
    <source>
        <dbReference type="Pfam" id="PF08421"/>
    </source>
</evidence>
<proteinExistence type="predicted"/>
<dbReference type="InterPro" id="IPR029063">
    <property type="entry name" value="SAM-dependent_MTases_sf"/>
</dbReference>
<gene>
    <name evidence="3" type="ORF">METZ01_LOCUS118256</name>
</gene>
<dbReference type="AlphaFoldDB" id="A0A381XLP3"/>
<dbReference type="EMBL" id="UINC01015552">
    <property type="protein sequence ID" value="SVA65402.1"/>
    <property type="molecule type" value="Genomic_DNA"/>
</dbReference>
<dbReference type="InterPro" id="IPR013630">
    <property type="entry name" value="Methyltransf_Zn-bd_dom_put"/>
</dbReference>
<reference evidence="3" key="1">
    <citation type="submission" date="2018-05" db="EMBL/GenBank/DDBJ databases">
        <authorList>
            <person name="Lanie J.A."/>
            <person name="Ng W.-L."/>
            <person name="Kazmierczak K.M."/>
            <person name="Andrzejewski T.M."/>
            <person name="Davidsen T.M."/>
            <person name="Wayne K.J."/>
            <person name="Tettelin H."/>
            <person name="Glass J.I."/>
            <person name="Rusch D."/>
            <person name="Podicherti R."/>
            <person name="Tsui H.-C.T."/>
            <person name="Winkler M.E."/>
        </authorList>
    </citation>
    <scope>NUCLEOTIDE SEQUENCE</scope>
</reference>
<dbReference type="Gene3D" id="3.40.50.150">
    <property type="entry name" value="Vaccinia Virus protein VP39"/>
    <property type="match status" value="1"/>
</dbReference>
<evidence type="ECO:0000259" key="2">
    <source>
        <dbReference type="Pfam" id="PF08484"/>
    </source>
</evidence>
<feature type="non-terminal residue" evidence="3">
    <location>
        <position position="372"/>
    </location>
</feature>
<evidence type="ECO:0000313" key="3">
    <source>
        <dbReference type="EMBL" id="SVA65402.1"/>
    </source>
</evidence>
<dbReference type="InterPro" id="IPR013691">
    <property type="entry name" value="MeTrfase_14"/>
</dbReference>
<organism evidence="3">
    <name type="scientific">marine metagenome</name>
    <dbReference type="NCBI Taxonomy" id="408172"/>
    <lineage>
        <taxon>unclassified sequences</taxon>
        <taxon>metagenomes</taxon>
        <taxon>ecological metagenomes</taxon>
    </lineage>
</organism>
<dbReference type="Pfam" id="PF13489">
    <property type="entry name" value="Methyltransf_23"/>
    <property type="match status" value="1"/>
</dbReference>
<dbReference type="Gene3D" id="6.20.50.110">
    <property type="entry name" value="Methyltransferase, zinc-binding domain"/>
    <property type="match status" value="1"/>
</dbReference>
<dbReference type="Pfam" id="PF08421">
    <property type="entry name" value="Methyltransf_13"/>
    <property type="match status" value="1"/>
</dbReference>
<evidence type="ECO:0008006" key="4">
    <source>
        <dbReference type="Google" id="ProtNLM"/>
    </source>
</evidence>
<feature type="domain" description="C-methyltransferase" evidence="2">
    <location>
        <begin position="255"/>
        <end position="371"/>
    </location>
</feature>
<feature type="domain" description="Methyltransferase putative zinc binding" evidence="1">
    <location>
        <begin position="12"/>
        <end position="73"/>
    </location>
</feature>
<protein>
    <recommendedName>
        <fullName evidence="4">Methyltransferase putative zinc binding domain-containing protein</fullName>
    </recommendedName>
</protein>